<name>A0A3N0XJ29_ANAGA</name>
<dbReference type="OrthoDB" id="8849920at2759"/>
<dbReference type="EMBL" id="RJVU01072342">
    <property type="protein sequence ID" value="ROI37403.1"/>
    <property type="molecule type" value="Genomic_DNA"/>
</dbReference>
<gene>
    <name evidence="1" type="ORF">DPX16_5085</name>
</gene>
<organism evidence="1 2">
    <name type="scientific">Anabarilius grahami</name>
    <name type="common">Kanglang fish</name>
    <name type="synonym">Barilius grahami</name>
    <dbReference type="NCBI Taxonomy" id="495550"/>
    <lineage>
        <taxon>Eukaryota</taxon>
        <taxon>Metazoa</taxon>
        <taxon>Chordata</taxon>
        <taxon>Craniata</taxon>
        <taxon>Vertebrata</taxon>
        <taxon>Euteleostomi</taxon>
        <taxon>Actinopterygii</taxon>
        <taxon>Neopterygii</taxon>
        <taxon>Teleostei</taxon>
        <taxon>Ostariophysi</taxon>
        <taxon>Cypriniformes</taxon>
        <taxon>Xenocyprididae</taxon>
        <taxon>Xenocypridinae</taxon>
        <taxon>Xenocypridinae incertae sedis</taxon>
        <taxon>Anabarilius</taxon>
    </lineage>
</organism>
<comment type="caution">
    <text evidence="1">The sequence shown here is derived from an EMBL/GenBank/DDBJ whole genome shotgun (WGS) entry which is preliminary data.</text>
</comment>
<sequence length="227" mass="25406">MLCHIRNLSMFFGGQDELKKEELIRSTQTLHHYVLNYFNITNRLLEILNTHLNQSPSPAVKANERESIEENFARVRDVMYQILDVSEKENKHVQKEKPDLYNQITFSGVSLKDKAELIKDLHQKTMGLLGNVCGPVVAVRLANSVLGSVMPPVKQNEPQPVLSLALGDLVQSSARITELLCGSGEKSLDEAVQLVEEALSVLKPLCDSYNDILSEVEAYVSIISENM</sequence>
<dbReference type="Pfam" id="PF15047">
    <property type="entry name" value="DUF4533"/>
    <property type="match status" value="1"/>
</dbReference>
<keyword evidence="2" id="KW-1185">Reference proteome</keyword>
<evidence type="ECO:0000313" key="2">
    <source>
        <dbReference type="Proteomes" id="UP000281406"/>
    </source>
</evidence>
<dbReference type="Proteomes" id="UP000281406">
    <property type="component" value="Unassembled WGS sequence"/>
</dbReference>
<protein>
    <submittedName>
        <fullName evidence="1">Uncharacterized protein</fullName>
    </submittedName>
</protein>
<accession>A0A3N0XJ29</accession>
<reference evidence="1 2" key="1">
    <citation type="submission" date="2018-10" db="EMBL/GenBank/DDBJ databases">
        <title>Genome assembly for a Yunnan-Guizhou Plateau 3E fish, Anabarilius grahami (Regan), and its evolutionary and genetic applications.</title>
        <authorList>
            <person name="Jiang W."/>
        </authorList>
    </citation>
    <scope>NUCLEOTIDE SEQUENCE [LARGE SCALE GENOMIC DNA]</scope>
    <source>
        <strain evidence="1">AG-KIZ</strain>
        <tissue evidence="1">Muscle</tissue>
    </source>
</reference>
<dbReference type="AlphaFoldDB" id="A0A3N0XJ29"/>
<evidence type="ECO:0000313" key="1">
    <source>
        <dbReference type="EMBL" id="ROI37403.1"/>
    </source>
</evidence>
<dbReference type="InterPro" id="IPR027895">
    <property type="entry name" value="DUF4533"/>
</dbReference>
<proteinExistence type="predicted"/>